<dbReference type="STRING" id="641526.ADIWIN_3314"/>
<dbReference type="InterPro" id="IPR015943">
    <property type="entry name" value="WD40/YVTN_repeat-like_dom_sf"/>
</dbReference>
<dbReference type="Pfam" id="PF21544">
    <property type="entry name" value="PorZ_N_b_propeller"/>
    <property type="match status" value="1"/>
</dbReference>
<protein>
    <submittedName>
        <fullName evidence="2">Immunoreactive 84kD antigen PG93</fullName>
    </submittedName>
</protein>
<name>S7VNQ1_9FLAO</name>
<evidence type="ECO:0000313" key="3">
    <source>
        <dbReference type="Proteomes" id="UP000014962"/>
    </source>
</evidence>
<organism evidence="2 3">
    <name type="scientific">Winogradskyella psychrotolerans RS-3</name>
    <dbReference type="NCBI Taxonomy" id="641526"/>
    <lineage>
        <taxon>Bacteria</taxon>
        <taxon>Pseudomonadati</taxon>
        <taxon>Bacteroidota</taxon>
        <taxon>Flavobacteriia</taxon>
        <taxon>Flavobacteriales</taxon>
        <taxon>Flavobacteriaceae</taxon>
        <taxon>Winogradskyella</taxon>
    </lineage>
</organism>
<dbReference type="SUPFAM" id="SSF101898">
    <property type="entry name" value="NHL repeat"/>
    <property type="match status" value="1"/>
</dbReference>
<dbReference type="SUPFAM" id="SSF50965">
    <property type="entry name" value="Galactose oxidase, central domain"/>
    <property type="match status" value="1"/>
</dbReference>
<evidence type="ECO:0000313" key="2">
    <source>
        <dbReference type="EMBL" id="EPR71007.1"/>
    </source>
</evidence>
<sequence>MSKPYFLMNTTVFKIFILVFGLTASGYSQDFSSLWQGHYSYNSIVDVVSGENKIYAAAQNAVFRYDTLTNELTTITSVEGLSGEQITTIYYSELYQYLLIGYETGLVEVYSETENSVLSVVDILDKVNITPVNKRINHFFENEGQIYISTDYGVSVYDLERLEFGDTYFLGNGGAQVTVKQVSILNNEIYVACLDNNGIKKADLSNPNLIDYQQWQTVIMGNYHTMNTINNKLYSVRDNKVLYEINGASINTLFTLPLLPLDADMSASSLIYSTTNAIYVYDENIQLVRTFQPTTDYNSNFTSAIALDDSIFIGTEAFGVLSNSISAVGDYSEIKPNGPLFNETFRLNAESGVVWSSFGGYTEALVPDPIRSRGLSYYRNEVWESIPFENVLGARNLSQIAVNPFIQNQVFVSSFQDGLLELNGFESTILYDETNSGLESLVLPGSPNFRSLRVSATAFDSNGLLWSLSSLLFEPLKSYDPITGNWRSYDFSSIIQDAIRDEFGYFDIAIDNNGTKWIGGYKNGLYVFNETISNTPLRNISTEEQGLPVPRVNAVAIDNRNQLWVGMFTGLRVLYNTAGFYDDLNPTLSSIIILENGIAKELLEGETITDIKVDGSNNKWIGTVDSGVFYFSPDGQTTIYHFTNDNSPLPSNRINDISIDGDNGIVYIATTKGLLSFKAGGSKTGSTLEDAFVYPNPVRPEYNILGFNDLNDINKGVKVSGLTERVNIKITDIEGNLVAEAQSNVNLRSSNSNYNFAIDGGTAIWNGKNLGNNVVRTGVYLILISDLDSFETKVLKVLIVR</sequence>
<dbReference type="AlphaFoldDB" id="S7VNQ1"/>
<dbReference type="Gene3D" id="2.130.10.10">
    <property type="entry name" value="YVTN repeat-like/Quinoprotein amine dehydrogenase"/>
    <property type="match status" value="3"/>
</dbReference>
<dbReference type="InterPro" id="IPR011043">
    <property type="entry name" value="Gal_Oxase/kelch_b-propeller"/>
</dbReference>
<dbReference type="EMBL" id="ATMR01000171">
    <property type="protein sequence ID" value="EPR71007.1"/>
    <property type="molecule type" value="Genomic_DNA"/>
</dbReference>
<feature type="domain" description="PorZ N-terminal beta-propeller" evidence="1">
    <location>
        <begin position="54"/>
        <end position="216"/>
    </location>
</feature>
<comment type="caution">
    <text evidence="2">The sequence shown here is derived from an EMBL/GenBank/DDBJ whole genome shotgun (WGS) entry which is preliminary data.</text>
</comment>
<gene>
    <name evidence="2" type="ORF">ADIWIN_3314</name>
</gene>
<dbReference type="eggNOG" id="COG3292">
    <property type="taxonomic scope" value="Bacteria"/>
</dbReference>
<reference evidence="2 3" key="1">
    <citation type="journal article" date="2013" name="Genome Announc.">
        <title>Draft Genome Sequence of Winogradskyella psychrotolerans RS-3T, Isolated from the Marine Transect of Kongsfjorden, Ny-Alesund, Svalbard, Arctic Ocean.</title>
        <authorList>
            <person name="Kumar Pinnaka A."/>
            <person name="Ara S."/>
            <person name="Singh A."/>
            <person name="Shivaji S."/>
        </authorList>
    </citation>
    <scope>NUCLEOTIDE SEQUENCE [LARGE SCALE GENOMIC DNA]</scope>
    <source>
        <strain evidence="2 3">RS-3</strain>
    </source>
</reference>
<dbReference type="InterPro" id="IPR048954">
    <property type="entry name" value="PorZ_N"/>
</dbReference>
<evidence type="ECO:0000259" key="1">
    <source>
        <dbReference type="Pfam" id="PF21544"/>
    </source>
</evidence>
<proteinExistence type="predicted"/>
<dbReference type="PATRIC" id="fig|641526.4.peg.3284"/>
<keyword evidence="3" id="KW-1185">Reference proteome</keyword>
<dbReference type="Proteomes" id="UP000014962">
    <property type="component" value="Unassembled WGS sequence"/>
</dbReference>
<accession>S7VNQ1</accession>
<dbReference type="Gene3D" id="2.60.40.4070">
    <property type="match status" value="1"/>
</dbReference>